<protein>
    <submittedName>
        <fullName evidence="1">Uncharacterized protein</fullName>
    </submittedName>
</protein>
<name>A0A8C0LJ56_CANLU</name>
<dbReference type="Ensembl" id="ENSCAFT00020035599.1">
    <property type="protein sequence ID" value="ENSCAFP00020030849.1"/>
    <property type="gene ID" value="ENSCAFG00020024063.1"/>
</dbReference>
<sequence>MALAAVKWVISNRTIWKHLFPTQNRALYFYIYNYSHHAVYHILRTHLINVSLCL</sequence>
<reference evidence="1" key="1">
    <citation type="submission" date="2025-08" db="UniProtKB">
        <authorList>
            <consortium name="Ensembl"/>
        </authorList>
    </citation>
    <scope>IDENTIFICATION</scope>
</reference>
<proteinExistence type="predicted"/>
<reference evidence="1" key="2">
    <citation type="submission" date="2025-09" db="UniProtKB">
        <authorList>
            <consortium name="Ensembl"/>
        </authorList>
    </citation>
    <scope>IDENTIFICATION</scope>
</reference>
<keyword evidence="2" id="KW-1185">Reference proteome</keyword>
<dbReference type="GeneTree" id="ENSGT00970000194933"/>
<evidence type="ECO:0000313" key="1">
    <source>
        <dbReference type="Ensembl" id="ENSCAFP00020030849.1"/>
    </source>
</evidence>
<organism evidence="1 2">
    <name type="scientific">Canis lupus dingo</name>
    <name type="common">dingo</name>
    <dbReference type="NCBI Taxonomy" id="286419"/>
    <lineage>
        <taxon>Eukaryota</taxon>
        <taxon>Metazoa</taxon>
        <taxon>Chordata</taxon>
        <taxon>Craniata</taxon>
        <taxon>Vertebrata</taxon>
        <taxon>Euteleostomi</taxon>
        <taxon>Mammalia</taxon>
        <taxon>Eutheria</taxon>
        <taxon>Laurasiatheria</taxon>
        <taxon>Carnivora</taxon>
        <taxon>Caniformia</taxon>
        <taxon>Canidae</taxon>
        <taxon>Canis</taxon>
    </lineage>
</organism>
<evidence type="ECO:0000313" key="2">
    <source>
        <dbReference type="Proteomes" id="UP000694391"/>
    </source>
</evidence>
<dbReference type="AlphaFoldDB" id="A0A8C0LJ56"/>
<accession>A0A8C0LJ56</accession>
<dbReference type="Proteomes" id="UP000694391">
    <property type="component" value="Unplaced"/>
</dbReference>